<name>A0A7I8V592_9ANNE</name>
<keyword evidence="1" id="KW-0472">Membrane</keyword>
<dbReference type="OrthoDB" id="8062037at2759"/>
<gene>
    <name evidence="4" type="ORF">DGYR_LOCUS641</name>
</gene>
<protein>
    <submittedName>
        <fullName evidence="4">DgyrCDS644</fullName>
    </submittedName>
</protein>
<comment type="caution">
    <text evidence="4">The sequence shown here is derived from an EMBL/GenBank/DDBJ whole genome shotgun (WGS) entry which is preliminary data.</text>
</comment>
<dbReference type="InterPro" id="IPR007621">
    <property type="entry name" value="TPM_dom"/>
</dbReference>
<dbReference type="AlphaFoldDB" id="A0A7I8V592"/>
<dbReference type="PANTHER" id="PTHR33748">
    <property type="entry name" value="PROTEIN CBG04600"/>
    <property type="match status" value="1"/>
</dbReference>
<keyword evidence="1" id="KW-0812">Transmembrane</keyword>
<dbReference type="PANTHER" id="PTHR33748:SF5">
    <property type="entry name" value="GROUND-LIKE DOMAIN-CONTAINING PROTEIN"/>
    <property type="match status" value="1"/>
</dbReference>
<keyword evidence="1" id="KW-1133">Transmembrane helix</keyword>
<evidence type="ECO:0000259" key="3">
    <source>
        <dbReference type="Pfam" id="PF04536"/>
    </source>
</evidence>
<dbReference type="Gene3D" id="3.10.310.50">
    <property type="match status" value="1"/>
</dbReference>
<keyword evidence="5" id="KW-1185">Reference proteome</keyword>
<organism evidence="4 5">
    <name type="scientific">Dimorphilus gyrociliatus</name>
    <dbReference type="NCBI Taxonomy" id="2664684"/>
    <lineage>
        <taxon>Eukaryota</taxon>
        <taxon>Metazoa</taxon>
        <taxon>Spiralia</taxon>
        <taxon>Lophotrochozoa</taxon>
        <taxon>Annelida</taxon>
        <taxon>Polychaeta</taxon>
        <taxon>Polychaeta incertae sedis</taxon>
        <taxon>Dinophilidae</taxon>
        <taxon>Dimorphilus</taxon>
    </lineage>
</organism>
<evidence type="ECO:0000256" key="2">
    <source>
        <dbReference type="SAM" id="SignalP"/>
    </source>
</evidence>
<dbReference type="EMBL" id="CAJFCJ010000001">
    <property type="protein sequence ID" value="CAD5111328.1"/>
    <property type="molecule type" value="Genomic_DNA"/>
</dbReference>
<proteinExistence type="predicted"/>
<sequence>MTVLYQLVFTISFLSLLNQCHLERGTNSILIDRIREQIHAKADWNDDGSNYPVIGTSDCQLTTPGERFLCDPDSLVSPGQLRILQGQIESTLSKSSCGCQRRTSFNCNRKLNRYLPMVALAENITYNGSIDNFSRALLRKFNIYTSVTCRNRDRFPDNVILLVIVRQTKQFSMQMGAKARDRVNKKCSNKIRDAMRNDLRDGKFFDALEIGLKYTDSIARCDQCNEKCKLTVGVIIGIVFGVIGFIVIVLGTIICCIGFFQNWDCVVGTCIGVCIGMLLGCIQACINAIIASIIASMCEACGCDDCCSCEPFECVDEDGQPSGFSGGY</sequence>
<dbReference type="Pfam" id="PF17175">
    <property type="entry name" value="MOLO1"/>
    <property type="match status" value="1"/>
</dbReference>
<evidence type="ECO:0000313" key="4">
    <source>
        <dbReference type="EMBL" id="CAD5111328.1"/>
    </source>
</evidence>
<dbReference type="Pfam" id="PF04536">
    <property type="entry name" value="TPM_phosphatase"/>
    <property type="match status" value="1"/>
</dbReference>
<feature type="chain" id="PRO_5029747118" evidence="2">
    <location>
        <begin position="23"/>
        <end position="328"/>
    </location>
</feature>
<feature type="transmembrane region" description="Helical" evidence="1">
    <location>
        <begin position="230"/>
        <end position="260"/>
    </location>
</feature>
<feature type="transmembrane region" description="Helical" evidence="1">
    <location>
        <begin position="272"/>
        <end position="297"/>
    </location>
</feature>
<keyword evidence="2" id="KW-0732">Signal</keyword>
<feature type="signal peptide" evidence="2">
    <location>
        <begin position="1"/>
        <end position="22"/>
    </location>
</feature>
<feature type="domain" description="TPM" evidence="3">
    <location>
        <begin position="157"/>
        <end position="213"/>
    </location>
</feature>
<dbReference type="InterPro" id="IPR033438">
    <property type="entry name" value="MOLO1"/>
</dbReference>
<reference evidence="4 5" key="1">
    <citation type="submission" date="2020-08" db="EMBL/GenBank/DDBJ databases">
        <authorList>
            <person name="Hejnol A."/>
        </authorList>
    </citation>
    <scope>NUCLEOTIDE SEQUENCE [LARGE SCALE GENOMIC DNA]</scope>
</reference>
<accession>A0A7I8V592</accession>
<dbReference type="GO" id="GO:0005892">
    <property type="term" value="C:acetylcholine-gated channel complex"/>
    <property type="evidence" value="ECO:0007669"/>
    <property type="project" value="InterPro"/>
</dbReference>
<dbReference type="Proteomes" id="UP000549394">
    <property type="component" value="Unassembled WGS sequence"/>
</dbReference>
<evidence type="ECO:0000313" key="5">
    <source>
        <dbReference type="Proteomes" id="UP000549394"/>
    </source>
</evidence>
<evidence type="ECO:0000256" key="1">
    <source>
        <dbReference type="SAM" id="Phobius"/>
    </source>
</evidence>